<feature type="domain" description="YhdP central" evidence="1">
    <location>
        <begin position="11"/>
        <end position="1258"/>
    </location>
</feature>
<sequence length="1268" mass="138241">MSRLLSFVLLFLRRSLWLGAIGLMLLALYVSLGRQLVPLVAEYRLEVQDKARELLSVPIELGSLEGRWEGFSPRLLAHDVILGEGDTAMRLDRLALVPDVAASLLSRQLQLKTVEFIGVHLNLIQDANGRWRVGGLPERGDQAPTDVPKLLGELQKIQYLRLLDSQITIEAHAEAPVTLTYANLELHTVGERLRLDGHLLLPDGQPLSTHAQGRVQANDWQASEAELYLSLPQSDWAAWLPESLTGSWALDQLQAGGEVWLDWREHGLARAVARLNVPVLRAGRSQRDPVQIEDLAVNAYVDQADEGYRLQFDGLAFTFAGNRWRDTAVVIQQNIAEDRWRLQTDHIAVGPVAALAHAMVPLPELANEYLLGLAPSGTLRNLQLDYRPAAPGVERLAFTANLEEVSIAAHHWVPAVRNVSGAIQGNLAGGELRFDNRDFSLHLAQLFPRPWDYYRARGSLRWKLDDQAVTLASPYLQVEGEEGQIAGDFLIRLMRDPAAEDYMDLRVGMRDGDARFTEKYLPTRSPALSPALSEWLNTAIRSGTVEQGYFEYQGSISKGGDDNSRSLSLYFKVRDAELAFQPGWPILREGRGEVLIEDSGVRVRLAEGRMLDSRLHDATAEIPHVPGAQALQLNVEGRVDGHLRDALTLMQVAPIGTSELFAGWRGEGPLSGTLKLDIPLAKGGRPQVVADFSSTDASLFIRQADLQLDALGGEFRYDSERGFSSKAFRGRALGSPIQGKALADGAPGEPSTRIEASGTVALQRLLAWRKIEQPLPASGELPFRLSLNLSGTDNQLQVDSSLLGTALALPAPFGKTAEERRDTTLQMTFGGDRQRYTLRHGTLAALAFIVPSGDWAEGDGELVLGGGAANLRTDQGLYVRGKLPQLELAAWQAVLEAYGQSSTNQASKNTMLRQADLDIGAFDGFGTHIDNLAVELRRLSSGWLLGLDSETVAGTVRLPDTDGEPIAVDLSRVRLPADVPNSPQTQPEDALAAVDPKRLPAMNITVAEVLRGDEPMGSGSLKMRPSTDGVAFTDLALDLKGLKLGGSGGWGATRSWYKGRLEGENVADVLLGWGFAPSTTSRDFRLDVDGSWPGSPAFFALSRLSGRLDARLRKGQLREVDGSAQALRVFGLLNFDSIGRRLRLDFSDLFSKGLSYDHIQTELVATDGVYVTSQPLTVVGPSSNLELNGQLDLVKDQIDATLLVTLPVSNNLPLAALIVGAPAIGGALFVVDKLLGDKVARFASVQYKVEGPWQAPKITFDKPFEKPN</sequence>
<organism evidence="2 3">
    <name type="scientific">Stutzerimonas stutzeri</name>
    <name type="common">Pseudomonas stutzeri</name>
    <dbReference type="NCBI Taxonomy" id="316"/>
    <lineage>
        <taxon>Bacteria</taxon>
        <taxon>Pseudomonadati</taxon>
        <taxon>Pseudomonadota</taxon>
        <taxon>Gammaproteobacteria</taxon>
        <taxon>Pseudomonadales</taxon>
        <taxon>Pseudomonadaceae</taxon>
        <taxon>Stutzerimonas</taxon>
    </lineage>
</organism>
<dbReference type="EMBL" id="CP007441">
    <property type="protein sequence ID" value="AHL76734.1"/>
    <property type="molecule type" value="Genomic_DNA"/>
</dbReference>
<dbReference type="OrthoDB" id="9762238at2"/>
<proteinExistence type="predicted"/>
<dbReference type="NCBIfam" id="TIGR02099">
    <property type="entry name" value="YhdP family protein"/>
    <property type="match status" value="1"/>
</dbReference>
<protein>
    <recommendedName>
        <fullName evidence="1">YhdP central domain-containing protein</fullName>
    </recommendedName>
</protein>
<name>W8R299_STUST</name>
<dbReference type="InterPro" id="IPR011836">
    <property type="entry name" value="YhdP"/>
</dbReference>
<dbReference type="PANTHER" id="PTHR38690">
    <property type="entry name" value="PROTEASE-RELATED"/>
    <property type="match status" value="1"/>
</dbReference>
<dbReference type="Proteomes" id="UP000019522">
    <property type="component" value="Chromosome"/>
</dbReference>
<dbReference type="PANTHER" id="PTHR38690:SF1">
    <property type="entry name" value="PROTEASE"/>
    <property type="match status" value="1"/>
</dbReference>
<dbReference type="AlphaFoldDB" id="W8R299"/>
<dbReference type="RefSeq" id="WP_025242933.1">
    <property type="nucleotide sequence ID" value="NZ_CP007441.1"/>
</dbReference>
<evidence type="ECO:0000313" key="2">
    <source>
        <dbReference type="EMBL" id="AHL76734.1"/>
    </source>
</evidence>
<dbReference type="PATRIC" id="fig|316.77.peg.3439"/>
<evidence type="ECO:0000313" key="3">
    <source>
        <dbReference type="Proteomes" id="UP000019522"/>
    </source>
</evidence>
<dbReference type="InterPro" id="IPR025263">
    <property type="entry name" value="YhdP_central"/>
</dbReference>
<accession>W8R299</accession>
<dbReference type="KEGG" id="pstt:CH92_17190"/>
<dbReference type="Pfam" id="PF13116">
    <property type="entry name" value="YhdP"/>
    <property type="match status" value="1"/>
</dbReference>
<reference evidence="3" key="1">
    <citation type="journal article" date="2014" name="Genome Announc.">
        <title>Complete Genome Sequence of the Highly Transformable Pseudomonas stutzeri Strain 28a24.</title>
        <authorList>
            <person name="Smith B.A."/>
            <person name="Dougherty K.M."/>
            <person name="Baltrus D.A."/>
        </authorList>
    </citation>
    <scope>NUCLEOTIDE SEQUENCE [LARGE SCALE GENOMIC DNA]</scope>
    <source>
        <strain evidence="3">28a24</strain>
    </source>
</reference>
<evidence type="ECO:0000259" key="1">
    <source>
        <dbReference type="Pfam" id="PF13116"/>
    </source>
</evidence>
<gene>
    <name evidence="2" type="ORF">CH92_17190</name>
</gene>
<reference evidence="2 3" key="2">
    <citation type="submission" date="2014-03" db="EMBL/GenBank/DDBJ databases">
        <authorList>
            <person name="Baltrus D."/>
            <person name="Dougherty K."/>
        </authorList>
    </citation>
    <scope>NUCLEOTIDE SEQUENCE</scope>
    <source>
        <strain evidence="2 3">28a24</strain>
    </source>
</reference>